<accession>A0AAW1S1Z0</accession>
<evidence type="ECO:0000256" key="2">
    <source>
        <dbReference type="ARBA" id="ARBA00022741"/>
    </source>
</evidence>
<dbReference type="SMART" id="SM00382">
    <property type="entry name" value="AAA"/>
    <property type="match status" value="1"/>
</dbReference>
<organism evidence="5 6">
    <name type="scientific">Apatococcus lobatus</name>
    <dbReference type="NCBI Taxonomy" id="904363"/>
    <lineage>
        <taxon>Eukaryota</taxon>
        <taxon>Viridiplantae</taxon>
        <taxon>Chlorophyta</taxon>
        <taxon>core chlorophytes</taxon>
        <taxon>Trebouxiophyceae</taxon>
        <taxon>Chlorellales</taxon>
        <taxon>Chlorellaceae</taxon>
        <taxon>Apatococcus</taxon>
    </lineage>
</organism>
<evidence type="ECO:0000256" key="3">
    <source>
        <dbReference type="ARBA" id="ARBA00022840"/>
    </source>
</evidence>
<dbReference type="Proteomes" id="UP001438707">
    <property type="component" value="Unassembled WGS sequence"/>
</dbReference>
<dbReference type="InterPro" id="IPR050221">
    <property type="entry name" value="26S_Proteasome_ATPase"/>
</dbReference>
<proteinExistence type="inferred from homology"/>
<evidence type="ECO:0000256" key="1">
    <source>
        <dbReference type="ARBA" id="ARBA00006914"/>
    </source>
</evidence>
<comment type="similarity">
    <text evidence="1">Belongs to the AAA ATPase family.</text>
</comment>
<dbReference type="Gene3D" id="1.10.8.60">
    <property type="match status" value="1"/>
</dbReference>
<evidence type="ECO:0000313" key="6">
    <source>
        <dbReference type="Proteomes" id="UP001438707"/>
    </source>
</evidence>
<keyword evidence="6" id="KW-1185">Reference proteome</keyword>
<evidence type="ECO:0000313" key="5">
    <source>
        <dbReference type="EMBL" id="KAK9840079.1"/>
    </source>
</evidence>
<comment type="caution">
    <text evidence="5">The sequence shown here is derived from an EMBL/GenBank/DDBJ whole genome shotgun (WGS) entry which is preliminary data.</text>
</comment>
<keyword evidence="2" id="KW-0547">Nucleotide-binding</keyword>
<protein>
    <recommendedName>
        <fullName evidence="4">AAA+ ATPase domain-containing protein</fullName>
    </recommendedName>
</protein>
<dbReference type="AlphaFoldDB" id="A0AAW1S1Z0"/>
<dbReference type="EMBL" id="JALJOS010000004">
    <property type="protein sequence ID" value="KAK9840079.1"/>
    <property type="molecule type" value="Genomic_DNA"/>
</dbReference>
<keyword evidence="3" id="KW-0067">ATP-binding</keyword>
<feature type="domain" description="AAA+ ATPase" evidence="4">
    <location>
        <begin position="45"/>
        <end position="178"/>
    </location>
</feature>
<dbReference type="InterPro" id="IPR027417">
    <property type="entry name" value="P-loop_NTPase"/>
</dbReference>
<gene>
    <name evidence="5" type="ORF">WJX74_003021</name>
</gene>
<dbReference type="Pfam" id="PF00004">
    <property type="entry name" value="AAA"/>
    <property type="match status" value="1"/>
</dbReference>
<dbReference type="InterPro" id="IPR003959">
    <property type="entry name" value="ATPase_AAA_core"/>
</dbReference>
<name>A0AAW1S1Z0_9CHLO</name>
<dbReference type="SUPFAM" id="SSF52540">
    <property type="entry name" value="P-loop containing nucleoside triphosphate hydrolases"/>
    <property type="match status" value="1"/>
</dbReference>
<dbReference type="CDD" id="cd19481">
    <property type="entry name" value="RecA-like_protease"/>
    <property type="match status" value="1"/>
</dbReference>
<sequence length="262" mass="28364">MDWSVLAGHEELKHETEDTLLLTLQQPAVHEANKAGTRITPGSTLSKAVLFEGPPGCGKSTSARVVASQAGLPLVHISMESMMSKGYDQEDILASVIKAAEQLPGCVVFLDGLEAVANTRGQSLYRGSHRLLGALLQQLDGLAEQAKIVVFGHTNRKQELDPALLGRFDSSITFGPPSSSDRYQILKQLAQHLDDGSIAAIARATTDMTGRDLRDMCENTERRWASKIIRHGAGDVELPPRAEYLASVLQRSREKGTPLDTA</sequence>
<dbReference type="InterPro" id="IPR003593">
    <property type="entry name" value="AAA+_ATPase"/>
</dbReference>
<evidence type="ECO:0000259" key="4">
    <source>
        <dbReference type="SMART" id="SM00382"/>
    </source>
</evidence>
<dbReference type="PANTHER" id="PTHR23073">
    <property type="entry name" value="26S PROTEASOME REGULATORY SUBUNIT"/>
    <property type="match status" value="1"/>
</dbReference>
<dbReference type="GO" id="GO:0005524">
    <property type="term" value="F:ATP binding"/>
    <property type="evidence" value="ECO:0007669"/>
    <property type="project" value="UniProtKB-KW"/>
</dbReference>
<dbReference type="GO" id="GO:0016887">
    <property type="term" value="F:ATP hydrolysis activity"/>
    <property type="evidence" value="ECO:0007669"/>
    <property type="project" value="InterPro"/>
</dbReference>
<dbReference type="Gene3D" id="3.40.50.300">
    <property type="entry name" value="P-loop containing nucleotide triphosphate hydrolases"/>
    <property type="match status" value="1"/>
</dbReference>
<reference evidence="5 6" key="1">
    <citation type="journal article" date="2024" name="Nat. Commun.">
        <title>Phylogenomics reveals the evolutionary origins of lichenization in chlorophyte algae.</title>
        <authorList>
            <person name="Puginier C."/>
            <person name="Libourel C."/>
            <person name="Otte J."/>
            <person name="Skaloud P."/>
            <person name="Haon M."/>
            <person name="Grisel S."/>
            <person name="Petersen M."/>
            <person name="Berrin J.G."/>
            <person name="Delaux P.M."/>
            <person name="Dal Grande F."/>
            <person name="Keller J."/>
        </authorList>
    </citation>
    <scope>NUCLEOTIDE SEQUENCE [LARGE SCALE GENOMIC DNA]</scope>
    <source>
        <strain evidence="5 6">SAG 2145</strain>
    </source>
</reference>